<feature type="region of interest" description="Disordered" evidence="1">
    <location>
        <begin position="1"/>
        <end position="188"/>
    </location>
</feature>
<dbReference type="PANTHER" id="PTHR30007:SF0">
    <property type="entry name" value="TRANSPOSASE"/>
    <property type="match status" value="1"/>
</dbReference>
<dbReference type="InterPro" id="IPR002559">
    <property type="entry name" value="Transposase_11"/>
</dbReference>
<proteinExistence type="predicted"/>
<evidence type="ECO:0000313" key="4">
    <source>
        <dbReference type="Proteomes" id="UP001490365"/>
    </source>
</evidence>
<feature type="domain" description="Transposase IS4-like" evidence="2">
    <location>
        <begin position="185"/>
        <end position="316"/>
    </location>
</feature>
<dbReference type="EMBL" id="JBEOZM010000025">
    <property type="protein sequence ID" value="MER6272873.1"/>
    <property type="molecule type" value="Genomic_DNA"/>
</dbReference>
<feature type="compositionally biased region" description="Basic and acidic residues" evidence="1">
    <location>
        <begin position="22"/>
        <end position="40"/>
    </location>
</feature>
<accession>A0ABV1TS66</accession>
<feature type="compositionally biased region" description="Low complexity" evidence="1">
    <location>
        <begin position="153"/>
        <end position="170"/>
    </location>
</feature>
<evidence type="ECO:0000259" key="2">
    <source>
        <dbReference type="Pfam" id="PF01609"/>
    </source>
</evidence>
<keyword evidence="4" id="KW-1185">Reference proteome</keyword>
<sequence>MSCRARRAGGQFPESAAVAKRTCTDRPHGRTSDRPPDEHPGQPLDNSRAGGGGRAVAYRPRRGPGCRRLHADRCGRPQRARVRAREPGLSASLVLPVGHSPDRSPSGLPRTLPARSSAHSRWGRGSPHRPNPRGSAGGCSGALRHGTVRRSPRGSGRPRPGSRSAGWCRGSAGGRGRWRNNRRSRRRPGWWCGRKRSDVIDTTELLLTVLVTAGSIQDSTAGETLLNRIAAAHPTIRKGWADRGYREYLVDHAARLGIDLDIVRREPGTRGFTVQPRRWAVERTLGRLIHHRRPARDFEALPARSAAMIYLAMMAMMTRRLTTESTSTWRGL</sequence>
<name>A0ABV1TS66_9ACTN</name>
<evidence type="ECO:0000256" key="1">
    <source>
        <dbReference type="SAM" id="MobiDB-lite"/>
    </source>
</evidence>
<reference evidence="3 4" key="1">
    <citation type="submission" date="2024-06" db="EMBL/GenBank/DDBJ databases">
        <title>The Natural Products Discovery Center: Release of the First 8490 Sequenced Strains for Exploring Actinobacteria Biosynthetic Diversity.</title>
        <authorList>
            <person name="Kalkreuter E."/>
            <person name="Kautsar S.A."/>
            <person name="Yang D."/>
            <person name="Bader C.D."/>
            <person name="Teijaro C.N."/>
            <person name="Fluegel L."/>
            <person name="Davis C.M."/>
            <person name="Simpson J.R."/>
            <person name="Lauterbach L."/>
            <person name="Steele A.D."/>
            <person name="Gui C."/>
            <person name="Meng S."/>
            <person name="Li G."/>
            <person name="Viehrig K."/>
            <person name="Ye F."/>
            <person name="Su P."/>
            <person name="Kiefer A.F."/>
            <person name="Nichols A."/>
            <person name="Cepeda A.J."/>
            <person name="Yan W."/>
            <person name="Fan B."/>
            <person name="Jiang Y."/>
            <person name="Adhikari A."/>
            <person name="Zheng C.-J."/>
            <person name="Schuster L."/>
            <person name="Cowan T.M."/>
            <person name="Smanski M.J."/>
            <person name="Chevrette M.G."/>
            <person name="De Carvalho L.P.S."/>
            <person name="Shen B."/>
        </authorList>
    </citation>
    <scope>NUCLEOTIDE SEQUENCE [LARGE SCALE GENOMIC DNA]</scope>
    <source>
        <strain evidence="3 4">NPDC001694</strain>
    </source>
</reference>
<evidence type="ECO:0000313" key="3">
    <source>
        <dbReference type="EMBL" id="MER6272873.1"/>
    </source>
</evidence>
<protein>
    <submittedName>
        <fullName evidence="3">Transposase</fullName>
    </submittedName>
</protein>
<gene>
    <name evidence="3" type="ORF">ABT211_37245</name>
</gene>
<feature type="compositionally biased region" description="Basic residues" evidence="1">
    <location>
        <begin position="59"/>
        <end position="68"/>
    </location>
</feature>
<dbReference type="RefSeq" id="WP_351961166.1">
    <property type="nucleotide sequence ID" value="NZ_JBEOZM010000025.1"/>
</dbReference>
<organism evidence="3 4">
    <name type="scientific">Streptomyces sp. 900105755</name>
    <dbReference type="NCBI Taxonomy" id="3154389"/>
    <lineage>
        <taxon>Bacteria</taxon>
        <taxon>Bacillati</taxon>
        <taxon>Actinomycetota</taxon>
        <taxon>Actinomycetes</taxon>
        <taxon>Kitasatosporales</taxon>
        <taxon>Streptomycetaceae</taxon>
        <taxon>Streptomyces</taxon>
    </lineage>
</organism>
<feature type="compositionally biased region" description="Basic residues" evidence="1">
    <location>
        <begin position="176"/>
        <end position="188"/>
    </location>
</feature>
<dbReference type="Pfam" id="PF01609">
    <property type="entry name" value="DDE_Tnp_1"/>
    <property type="match status" value="1"/>
</dbReference>
<dbReference type="Proteomes" id="UP001490365">
    <property type="component" value="Unassembled WGS sequence"/>
</dbReference>
<comment type="caution">
    <text evidence="3">The sequence shown here is derived from an EMBL/GenBank/DDBJ whole genome shotgun (WGS) entry which is preliminary data.</text>
</comment>
<dbReference type="PANTHER" id="PTHR30007">
    <property type="entry name" value="PHP DOMAIN PROTEIN"/>
    <property type="match status" value="1"/>
</dbReference>